<dbReference type="Pfam" id="PF01636">
    <property type="entry name" value="APH"/>
    <property type="match status" value="1"/>
</dbReference>
<evidence type="ECO:0000313" key="2">
    <source>
        <dbReference type="EMBL" id="SHO46876.1"/>
    </source>
</evidence>
<protein>
    <recommendedName>
        <fullName evidence="1">Aminoglycoside phosphotransferase domain-containing protein</fullName>
    </recommendedName>
</protein>
<dbReference type="Gene3D" id="3.90.1200.10">
    <property type="match status" value="1"/>
</dbReference>
<evidence type="ECO:0000313" key="3">
    <source>
        <dbReference type="Proteomes" id="UP000184603"/>
    </source>
</evidence>
<dbReference type="RefSeq" id="WP_084553742.1">
    <property type="nucleotide sequence ID" value="NZ_FRFE01000006.1"/>
</dbReference>
<dbReference type="OrthoDB" id="9809275at2"/>
<sequence length="358" mass="40565">MTCNILPEDVNPKVRDLLKAAGFTTGPETCANFAIETLGGDGSNRRFWRLVFEDGRKAIVVAPEKHEEKCLQEARSVYSIGSHLRSCEVPVPELYGYDQDDGILLCEDLGQVHLHSFAIATDWHDAESVKRLRQLYHQTLDVLVGMQVKGGERFNPDWCWDTTSYDRQLMLERESGYFLRAFWQGLLEQPVPDGLAEEFSQLADAAALAPGGFFLHRDFQSRNVMIINDRVRVIDFQGGRLGPLGYDLASLLLDPYAALPESFQKELYTYYLDRLTDYLQTDIERFHDWYQVLALQRNLQILGAFSYLSAVVGKQFFRAYIVPALVSLNRLSAECRHPHLPILASVTQNALKLVGSLG</sequence>
<reference evidence="2 3" key="1">
    <citation type="submission" date="2016-12" db="EMBL/GenBank/DDBJ databases">
        <authorList>
            <person name="Song W.-J."/>
            <person name="Kurnit D.M."/>
        </authorList>
    </citation>
    <scope>NUCLEOTIDE SEQUENCE [LARGE SCALE GENOMIC DNA]</scope>
    <source>
        <strain evidence="2 3">DSM 18488</strain>
    </source>
</reference>
<feature type="domain" description="Aminoglycoside phosphotransferase" evidence="1">
    <location>
        <begin position="35"/>
        <end position="275"/>
    </location>
</feature>
<proteinExistence type="predicted"/>
<dbReference type="STRING" id="1121416.SAMN02745220_01674"/>
<keyword evidence="3" id="KW-1185">Reference proteome</keyword>
<dbReference type="InterPro" id="IPR011009">
    <property type="entry name" value="Kinase-like_dom_sf"/>
</dbReference>
<evidence type="ECO:0000259" key="1">
    <source>
        <dbReference type="Pfam" id="PF01636"/>
    </source>
</evidence>
<dbReference type="AlphaFoldDB" id="A0A1M7Y3X0"/>
<dbReference type="InterPro" id="IPR002575">
    <property type="entry name" value="Aminoglycoside_PTrfase"/>
</dbReference>
<organism evidence="2 3">
    <name type="scientific">Desulfopila aestuarii DSM 18488</name>
    <dbReference type="NCBI Taxonomy" id="1121416"/>
    <lineage>
        <taxon>Bacteria</taxon>
        <taxon>Pseudomonadati</taxon>
        <taxon>Thermodesulfobacteriota</taxon>
        <taxon>Desulfobulbia</taxon>
        <taxon>Desulfobulbales</taxon>
        <taxon>Desulfocapsaceae</taxon>
        <taxon>Desulfopila</taxon>
    </lineage>
</organism>
<dbReference type="EMBL" id="FRFE01000006">
    <property type="protein sequence ID" value="SHO46876.1"/>
    <property type="molecule type" value="Genomic_DNA"/>
</dbReference>
<dbReference type="SUPFAM" id="SSF56112">
    <property type="entry name" value="Protein kinase-like (PK-like)"/>
    <property type="match status" value="1"/>
</dbReference>
<gene>
    <name evidence="2" type="ORF">SAMN02745220_01674</name>
</gene>
<name>A0A1M7Y3X0_9BACT</name>
<accession>A0A1M7Y3X0</accession>
<dbReference type="Proteomes" id="UP000184603">
    <property type="component" value="Unassembled WGS sequence"/>
</dbReference>
<dbReference type="Gene3D" id="3.30.200.20">
    <property type="entry name" value="Phosphorylase Kinase, domain 1"/>
    <property type="match status" value="1"/>
</dbReference>